<dbReference type="InterPro" id="IPR001846">
    <property type="entry name" value="VWF_type-D"/>
</dbReference>
<accession>A0ABM0MJL0</accession>
<dbReference type="RefSeq" id="XP_006820201.1">
    <property type="nucleotide sequence ID" value="XM_006820138.1"/>
</dbReference>
<dbReference type="PROSITE" id="PS50228">
    <property type="entry name" value="SUEL_LECTIN"/>
    <property type="match status" value="1"/>
</dbReference>
<gene>
    <name evidence="5" type="primary">LOC102800519</name>
</gene>
<organism evidence="4 5">
    <name type="scientific">Saccoglossus kowalevskii</name>
    <name type="common">Acorn worm</name>
    <dbReference type="NCBI Taxonomy" id="10224"/>
    <lineage>
        <taxon>Eukaryota</taxon>
        <taxon>Metazoa</taxon>
        <taxon>Hemichordata</taxon>
        <taxon>Enteropneusta</taxon>
        <taxon>Harrimaniidae</taxon>
        <taxon>Saccoglossus</taxon>
    </lineage>
</organism>
<name>A0ABM0MJL0_SACKO</name>
<dbReference type="InterPro" id="IPR000922">
    <property type="entry name" value="Lectin_gal-bd_dom"/>
</dbReference>
<reference evidence="5" key="1">
    <citation type="submission" date="2025-08" db="UniProtKB">
        <authorList>
            <consortium name="RefSeq"/>
        </authorList>
    </citation>
    <scope>IDENTIFICATION</scope>
    <source>
        <tissue evidence="5">Testes</tissue>
    </source>
</reference>
<evidence type="ECO:0000259" key="2">
    <source>
        <dbReference type="PROSITE" id="PS50228"/>
    </source>
</evidence>
<keyword evidence="4" id="KW-1185">Reference proteome</keyword>
<feature type="domain" description="VWFD" evidence="3">
    <location>
        <begin position="126"/>
        <end position="218"/>
    </location>
</feature>
<dbReference type="Pfam" id="PF02140">
    <property type="entry name" value="SUEL_Lectin"/>
    <property type="match status" value="1"/>
</dbReference>
<dbReference type="PANTHER" id="PTHR46780">
    <property type="entry name" value="PROTEIN EVA-1"/>
    <property type="match status" value="1"/>
</dbReference>
<feature type="signal peptide" evidence="1">
    <location>
        <begin position="1"/>
        <end position="17"/>
    </location>
</feature>
<protein>
    <submittedName>
        <fullName evidence="5">Protein eva-1 homolog C-like</fullName>
    </submittedName>
</protein>
<dbReference type="Gene3D" id="2.60.120.740">
    <property type="match status" value="1"/>
</dbReference>
<keyword evidence="1" id="KW-0732">Signal</keyword>
<dbReference type="Pfam" id="PF00094">
    <property type="entry name" value="VWD"/>
    <property type="match status" value="1"/>
</dbReference>
<dbReference type="PROSITE" id="PS51233">
    <property type="entry name" value="VWFD"/>
    <property type="match status" value="1"/>
</dbReference>
<evidence type="ECO:0000313" key="4">
    <source>
        <dbReference type="Proteomes" id="UP000694865"/>
    </source>
</evidence>
<proteinExistence type="predicted"/>
<dbReference type="Proteomes" id="UP000694865">
    <property type="component" value="Unplaced"/>
</dbReference>
<evidence type="ECO:0000313" key="5">
    <source>
        <dbReference type="RefSeq" id="XP_006820201.1"/>
    </source>
</evidence>
<feature type="domain" description="SUEL-type lectin" evidence="2">
    <location>
        <begin position="42"/>
        <end position="129"/>
    </location>
</feature>
<evidence type="ECO:0000256" key="1">
    <source>
        <dbReference type="SAM" id="SignalP"/>
    </source>
</evidence>
<evidence type="ECO:0000259" key="3">
    <source>
        <dbReference type="PROSITE" id="PS51233"/>
    </source>
</evidence>
<dbReference type="InterPro" id="IPR043159">
    <property type="entry name" value="Lectin_gal-bd_sf"/>
</dbReference>
<feature type="chain" id="PRO_5045270935" evidence="1">
    <location>
        <begin position="18"/>
        <end position="218"/>
    </location>
</feature>
<sequence>MWQVTIIFAVTIVRVCSETIRELDNSNMHYYNRKGFQVQSVACDPGDMTLQCDDRSIRVIAANFGRTDEKMCNTSRKPGDLNCRGANSLSIVRSLCERKEKCVIGVNTDVFGDACHDTAKYLDVTYTCWGGGDADPDMVTFDGRQYQFTGTCKTYVLVNDCARKTFEITADFQTKNTSAAEPSTKMIGITIKAKTIPALHLQEDNSYWVSDPRYSALT</sequence>
<dbReference type="GeneID" id="102800519"/>